<evidence type="ECO:0000313" key="4">
    <source>
        <dbReference type="Proteomes" id="UP000252355"/>
    </source>
</evidence>
<sequence>MSRPQPTTIVRHQLDERDRRRGRWSVTLVASNLVIIKALLAAGLVLVLIAAAGPLQAGQPLGAEQPLTGPGGSGDYRHASFLQKEFGVGEERTLLFEPTAPRPASAPVVIFLHGWVTSDPGYHAGWIEHLCRRGWIVVYPLYQGTGEHSSRYTGNVIRSVKEAFRRLYAEPDLQPDRERVAVIGHEVGALLAANLAAAARYCKLPQPRVVMLLHPSRHTHLRTGLYGGVEIYDLSGIPAGTLLMTIVGEEEDPDSYELARELFYAADNVRARDKDFVTFLSDFHGKPPLVADRHAALSPKEPRYEREVDRRRFEYLKVFKARRLSRWTRCRGLDAMDWYGTFRLFDGLAAVAFANGPRDEVLGNTPRQRFMGFWSDRRPVNGLLSTNRP</sequence>
<dbReference type="InterPro" id="IPR029058">
    <property type="entry name" value="AB_hydrolase_fold"/>
</dbReference>
<dbReference type="Pfam" id="PF07859">
    <property type="entry name" value="Abhydrolase_3"/>
    <property type="match status" value="1"/>
</dbReference>
<dbReference type="PANTHER" id="PTHR33428">
    <property type="entry name" value="CHLOROPHYLLASE-2, CHLOROPLASTIC"/>
    <property type="match status" value="1"/>
</dbReference>
<evidence type="ECO:0000313" key="3">
    <source>
        <dbReference type="EMBL" id="RCK80771.1"/>
    </source>
</evidence>
<dbReference type="PANTHER" id="PTHR33428:SF14">
    <property type="entry name" value="CARBOXYLESTERASE TYPE B DOMAIN-CONTAINING PROTEIN"/>
    <property type="match status" value="1"/>
</dbReference>
<accession>A0A367ZTV5</accession>
<dbReference type="EMBL" id="QOQW01000004">
    <property type="protein sequence ID" value="RCK80771.1"/>
    <property type="molecule type" value="Genomic_DNA"/>
</dbReference>
<feature type="domain" description="Alpha/beta hydrolase fold-3" evidence="2">
    <location>
        <begin position="110"/>
        <end position="218"/>
    </location>
</feature>
<keyword evidence="1" id="KW-0472">Membrane</keyword>
<feature type="transmembrane region" description="Helical" evidence="1">
    <location>
        <begin position="26"/>
        <end position="51"/>
    </location>
</feature>
<dbReference type="AlphaFoldDB" id="A0A367ZTV5"/>
<dbReference type="Gene3D" id="3.40.50.1820">
    <property type="entry name" value="alpha/beta hydrolase"/>
    <property type="match status" value="1"/>
</dbReference>
<keyword evidence="1" id="KW-1133">Transmembrane helix</keyword>
<keyword evidence="1" id="KW-0812">Transmembrane</keyword>
<reference evidence="3 4" key="1">
    <citation type="submission" date="2018-05" db="EMBL/GenBank/DDBJ databases">
        <title>A metagenomic window into the 2 km-deep terrestrial subsurface aquifer revealed taxonomically and functionally diverse microbial community comprising novel uncultured bacterial lineages.</title>
        <authorList>
            <person name="Kadnikov V.V."/>
            <person name="Mardanov A.V."/>
            <person name="Beletsky A.V."/>
            <person name="Banks D."/>
            <person name="Pimenov N.V."/>
            <person name="Frank Y.A."/>
            <person name="Karnachuk O.V."/>
            <person name="Ravin N.V."/>
        </authorList>
    </citation>
    <scope>NUCLEOTIDE SEQUENCE [LARGE SCALE GENOMIC DNA]</scope>
    <source>
        <strain evidence="3">BY5</strain>
    </source>
</reference>
<dbReference type="InterPro" id="IPR013094">
    <property type="entry name" value="AB_hydrolase_3"/>
</dbReference>
<proteinExistence type="predicted"/>
<dbReference type="SUPFAM" id="SSF53474">
    <property type="entry name" value="alpha/beta-Hydrolases"/>
    <property type="match status" value="1"/>
</dbReference>
<dbReference type="GO" id="GO:0016787">
    <property type="term" value="F:hydrolase activity"/>
    <property type="evidence" value="ECO:0007669"/>
    <property type="project" value="InterPro"/>
</dbReference>
<gene>
    <name evidence="3" type="ORF">OZSIB_2659</name>
</gene>
<dbReference type="Proteomes" id="UP000252355">
    <property type="component" value="Unassembled WGS sequence"/>
</dbReference>
<evidence type="ECO:0000256" key="1">
    <source>
        <dbReference type="SAM" id="Phobius"/>
    </source>
</evidence>
<name>A0A367ZTV5_9BACT</name>
<protein>
    <recommendedName>
        <fullName evidence="2">Alpha/beta hydrolase fold-3 domain-containing protein</fullName>
    </recommendedName>
</protein>
<comment type="caution">
    <text evidence="3">The sequence shown here is derived from an EMBL/GenBank/DDBJ whole genome shotgun (WGS) entry which is preliminary data.</text>
</comment>
<organism evidence="3 4">
    <name type="scientific">Candidatus Ozemobacter sibiricus</name>
    <dbReference type="NCBI Taxonomy" id="2268124"/>
    <lineage>
        <taxon>Bacteria</taxon>
        <taxon>Candidatus Ozemobacteria</taxon>
        <taxon>Candidatus Ozemobacterales</taxon>
        <taxon>Candidatus Ozemobacteraceae</taxon>
        <taxon>Candidatus Ozemobacter</taxon>
    </lineage>
</organism>
<evidence type="ECO:0000259" key="2">
    <source>
        <dbReference type="Pfam" id="PF07859"/>
    </source>
</evidence>